<dbReference type="EMBL" id="CCXW01000001">
    <property type="protein sequence ID" value="CEG30580.1"/>
    <property type="molecule type" value="Genomic_DNA"/>
</dbReference>
<comment type="caution">
    <text evidence="1">The sequence shown here is derived from an EMBL/GenBank/DDBJ whole genome shotgun (WGS) entry which is preliminary data.</text>
</comment>
<accession>A0AAN2TQY3</accession>
<name>A0AAN2TQY3_9BACI</name>
<dbReference type="Pfam" id="PF14424">
    <property type="entry name" value="Toxin-deaminase"/>
    <property type="match status" value="1"/>
</dbReference>
<sequence>MRDSDTEYKTLNDISFRLGDNTQVSGDIKLFTELDTSASCNRIIAEFSAKYPNISLEVIHNNGERIKP</sequence>
<dbReference type="AlphaFoldDB" id="A0AAN2TQY3"/>
<dbReference type="Proteomes" id="UP000182110">
    <property type="component" value="Unassembled WGS sequence"/>
</dbReference>
<protein>
    <submittedName>
        <fullName evidence="1">Uncharacterized protein</fullName>
    </submittedName>
</protein>
<proteinExistence type="predicted"/>
<organism evidence="1 2">
    <name type="scientific">Peribacillus simplex</name>
    <dbReference type="NCBI Taxonomy" id="1478"/>
    <lineage>
        <taxon>Bacteria</taxon>
        <taxon>Bacillati</taxon>
        <taxon>Bacillota</taxon>
        <taxon>Bacilli</taxon>
        <taxon>Bacillales</taxon>
        <taxon>Bacillaceae</taxon>
        <taxon>Peribacillus</taxon>
    </lineage>
</organism>
<evidence type="ECO:0000313" key="1">
    <source>
        <dbReference type="EMBL" id="CEG30580.1"/>
    </source>
</evidence>
<evidence type="ECO:0000313" key="2">
    <source>
        <dbReference type="Proteomes" id="UP000182110"/>
    </source>
</evidence>
<dbReference type="InterPro" id="IPR032721">
    <property type="entry name" value="Toxin-deaminase"/>
</dbReference>
<keyword evidence="2" id="KW-1185">Reference proteome</keyword>
<gene>
    <name evidence="1" type="ORF">BN1180_00691</name>
</gene>
<reference evidence="1 2" key="1">
    <citation type="journal article" date="2014" name="Genome Announc.">
        <title>Genome Sequence of Bacillus simplex Strain P558, Isolated from a Human Fecal Sample.</title>
        <authorList>
            <person name="Croce O."/>
            <person name="Hugon P."/>
            <person name="Lagier J.C."/>
            <person name="Bibi F."/>
            <person name="Robert C."/>
            <person name="Azhar E.I."/>
            <person name="Raoult D."/>
            <person name="Fournier P.E."/>
        </authorList>
    </citation>
    <scope>NUCLEOTIDE SEQUENCE [LARGE SCALE GENOMIC DNA]</scope>
    <source>
        <strain evidence="1 2">P558</strain>
    </source>
</reference>